<dbReference type="InterPro" id="IPR058192">
    <property type="entry name" value="WHD_ROQ1-like"/>
</dbReference>
<dbReference type="GO" id="GO:0006952">
    <property type="term" value="P:defense response"/>
    <property type="evidence" value="ECO:0007669"/>
    <property type="project" value="UniProtKB-KW"/>
</dbReference>
<dbReference type="InterPro" id="IPR002182">
    <property type="entry name" value="NB-ARC"/>
</dbReference>
<dbReference type="PRINTS" id="PR00364">
    <property type="entry name" value="DISEASERSIST"/>
</dbReference>
<reference evidence="9" key="1">
    <citation type="submission" date="2023-10" db="EMBL/GenBank/DDBJ databases">
        <title>Chromosome-level genome of the transformable northern wattle, Acacia crassicarpa.</title>
        <authorList>
            <person name="Massaro I."/>
            <person name="Sinha N.R."/>
            <person name="Poethig S."/>
            <person name="Leichty A.R."/>
        </authorList>
    </citation>
    <scope>NUCLEOTIDE SEQUENCE</scope>
    <source>
        <strain evidence="9">Acra3RX</strain>
        <tissue evidence="9">Leaf</tissue>
    </source>
</reference>
<comment type="caution">
    <text evidence="9">The sequence shown here is derived from an EMBL/GenBank/DDBJ whole genome shotgun (WGS) entry which is preliminary data.</text>
</comment>
<dbReference type="SUPFAM" id="SSF52200">
    <property type="entry name" value="Toll/Interleukin receptor TIR domain"/>
    <property type="match status" value="1"/>
</dbReference>
<dbReference type="GO" id="GO:0061809">
    <property type="term" value="F:NAD+ nucleosidase activity, cyclic ADP-ribose generating"/>
    <property type="evidence" value="ECO:0007669"/>
    <property type="project" value="UniProtKB-EC"/>
</dbReference>
<dbReference type="InterPro" id="IPR044974">
    <property type="entry name" value="Disease_R_plants"/>
</dbReference>
<dbReference type="InterPro" id="IPR036390">
    <property type="entry name" value="WH_DNA-bd_sf"/>
</dbReference>
<dbReference type="InterPro" id="IPR035897">
    <property type="entry name" value="Toll_tir_struct_dom_sf"/>
</dbReference>
<evidence type="ECO:0000256" key="6">
    <source>
        <dbReference type="ARBA" id="ARBA00023027"/>
    </source>
</evidence>
<sequence length="1064" mass="121693">MALINYHVFLSFRGEDTRTNFTDHLHAALQRKGIVTFRDDQALERGRVISEKLMKAIDESLFAIVVLSQDYAFSSWCLDELQKIVESKQNLTIFPVFYGVDSSDVRQQKGIIREAFEKHEGKLPDCKVRRWRRALTQVANLAGWDATNKHEAGIVEDIAKAIWTKLRVKLPPNFAHLVGLESKVDTLVSLMKMELNHKCFIGIWGMGGIGKTTLARVVYEAIRDKFETSCFLASIRKDLERKGLVYLQEKFLSALLHQRTNIKISDSYDGIEAIRNFSRYKKVLIVLDDVSHISQLENLVGDKDWFGDGSRILVTTRDIHLLTAHDQFEKYEIKMLGKGASLNLLCKHAFKIDYPQQGYWDLSKDVVDYAGGLPLALQVLGSFLCKRSTAEWRDTLNKLKRKLPTDIFNILRISYDGLDDDEEYKSIFLDIACFFNWEKKVEVTKILENCGLHPTIGIQVLIEKSLLSTYISFNGQEYVYMHDLLQEMGKNIVRQESPSDAGRRSRLWTWEQIDQVFRGNAGSKHVQSIVLNLKQAYEANWQPNCFSKMVDLRLLYLSNVNLSHGLNSFPTTLKVVIWEKFPLETLPRNIDQLYQLVELTLHDSRIRKLWNGRPFLGMLKFMDLSSSKELIETPDFKGVPNLERLFLEHCINLVKVHESLGQLKKLVKLSLRGCQNLRTLPRKLELNSLQDFSIYGCSKLEKLSEFGEDMKCLSIFDLSGTNIKEVPSSIVHLSNLKELYLQGCYGQGSNSWSFFGFFGHLKGWFLGNPVVSKGLKLPNSFSGLSSLRKLDLSFSNLYDGAIPNDLNGLSSLMDFNLRGNNFTSLPVGCISNLPKLEQFDLSNCVELQSIPLLPPNLLRVYVGCCPSIEPLLDMQHLFESLFVYKRCSLLQHEVIFLHILGDKIPTAVFTQQKFQINPLGTSVSIMVGIPNFQCGSELWGIAVCMVVKSEKELYYCSRSNFYWGFRAGDEDESLEEPQHVFYVGKAYSIPHLYIAFFPLINTQKFGRHLRGESHQLELQIQVEKELRIKDCGWRLVCNKDFDVCNTSTGPRAFHKNNSQAKVLL</sequence>
<dbReference type="Proteomes" id="UP001293593">
    <property type="component" value="Unassembled WGS sequence"/>
</dbReference>
<dbReference type="SUPFAM" id="SSF52540">
    <property type="entry name" value="P-loop containing nucleoside triphosphate hydrolases"/>
    <property type="match status" value="1"/>
</dbReference>
<keyword evidence="2" id="KW-0433">Leucine-rich repeat</keyword>
<dbReference type="SUPFAM" id="SSF46785">
    <property type="entry name" value="Winged helix' DNA-binding domain"/>
    <property type="match status" value="1"/>
</dbReference>
<evidence type="ECO:0000259" key="8">
    <source>
        <dbReference type="PROSITE" id="PS50104"/>
    </source>
</evidence>
<dbReference type="EMBL" id="JAWXYG010000004">
    <property type="protein sequence ID" value="KAK4275435.1"/>
    <property type="molecule type" value="Genomic_DNA"/>
</dbReference>
<dbReference type="PANTHER" id="PTHR11017:SF559">
    <property type="entry name" value="DISEASE RESISTANCE PROTEIN CHL1"/>
    <property type="match status" value="1"/>
</dbReference>
<dbReference type="PROSITE" id="PS50104">
    <property type="entry name" value="TIR"/>
    <property type="match status" value="1"/>
</dbReference>
<evidence type="ECO:0000256" key="4">
    <source>
        <dbReference type="ARBA" id="ARBA00022801"/>
    </source>
</evidence>
<comment type="catalytic activity">
    <reaction evidence="7">
        <text>NAD(+) + H2O = ADP-D-ribose + nicotinamide + H(+)</text>
        <dbReference type="Rhea" id="RHEA:16301"/>
        <dbReference type="ChEBI" id="CHEBI:15377"/>
        <dbReference type="ChEBI" id="CHEBI:15378"/>
        <dbReference type="ChEBI" id="CHEBI:17154"/>
        <dbReference type="ChEBI" id="CHEBI:57540"/>
        <dbReference type="ChEBI" id="CHEBI:57967"/>
        <dbReference type="EC" id="3.2.2.6"/>
    </reaction>
    <physiologicalReaction direction="left-to-right" evidence="7">
        <dbReference type="Rhea" id="RHEA:16302"/>
    </physiologicalReaction>
</comment>
<protein>
    <recommendedName>
        <fullName evidence="1">ADP-ribosyl cyclase/cyclic ADP-ribose hydrolase</fullName>
        <ecNumber evidence="1">3.2.2.6</ecNumber>
    </recommendedName>
</protein>
<dbReference type="SUPFAM" id="SSF52058">
    <property type="entry name" value="L domain-like"/>
    <property type="match status" value="1"/>
</dbReference>
<evidence type="ECO:0000256" key="1">
    <source>
        <dbReference type="ARBA" id="ARBA00011982"/>
    </source>
</evidence>
<evidence type="ECO:0000313" key="9">
    <source>
        <dbReference type="EMBL" id="KAK4275435.1"/>
    </source>
</evidence>
<keyword evidence="6" id="KW-0520">NAD</keyword>
<evidence type="ECO:0000256" key="3">
    <source>
        <dbReference type="ARBA" id="ARBA00022737"/>
    </source>
</evidence>
<dbReference type="Gene3D" id="1.10.8.430">
    <property type="entry name" value="Helical domain of apoptotic protease-activating factors"/>
    <property type="match status" value="1"/>
</dbReference>
<dbReference type="GO" id="GO:0043531">
    <property type="term" value="F:ADP binding"/>
    <property type="evidence" value="ECO:0007669"/>
    <property type="project" value="InterPro"/>
</dbReference>
<dbReference type="InterPro" id="IPR000157">
    <property type="entry name" value="TIR_dom"/>
</dbReference>
<keyword evidence="3" id="KW-0677">Repeat</keyword>
<dbReference type="Pfam" id="PF01582">
    <property type="entry name" value="TIR"/>
    <property type="match status" value="1"/>
</dbReference>
<feature type="domain" description="TIR" evidence="8">
    <location>
        <begin position="4"/>
        <end position="170"/>
    </location>
</feature>
<dbReference type="AlphaFoldDB" id="A0AAE1KJJ3"/>
<organism evidence="9 10">
    <name type="scientific">Acacia crassicarpa</name>
    <name type="common">northern wattle</name>
    <dbReference type="NCBI Taxonomy" id="499986"/>
    <lineage>
        <taxon>Eukaryota</taxon>
        <taxon>Viridiplantae</taxon>
        <taxon>Streptophyta</taxon>
        <taxon>Embryophyta</taxon>
        <taxon>Tracheophyta</taxon>
        <taxon>Spermatophyta</taxon>
        <taxon>Magnoliopsida</taxon>
        <taxon>eudicotyledons</taxon>
        <taxon>Gunneridae</taxon>
        <taxon>Pentapetalae</taxon>
        <taxon>rosids</taxon>
        <taxon>fabids</taxon>
        <taxon>Fabales</taxon>
        <taxon>Fabaceae</taxon>
        <taxon>Caesalpinioideae</taxon>
        <taxon>mimosoid clade</taxon>
        <taxon>Acacieae</taxon>
        <taxon>Acacia</taxon>
    </lineage>
</organism>
<dbReference type="Gene3D" id="3.80.10.10">
    <property type="entry name" value="Ribonuclease Inhibitor"/>
    <property type="match status" value="2"/>
</dbReference>
<dbReference type="InterPro" id="IPR027417">
    <property type="entry name" value="P-loop_NTPase"/>
</dbReference>
<evidence type="ECO:0000313" key="10">
    <source>
        <dbReference type="Proteomes" id="UP001293593"/>
    </source>
</evidence>
<keyword evidence="5" id="KW-0611">Plant defense</keyword>
<dbReference type="GO" id="GO:0007165">
    <property type="term" value="P:signal transduction"/>
    <property type="evidence" value="ECO:0007669"/>
    <property type="project" value="InterPro"/>
</dbReference>
<evidence type="ECO:0000256" key="5">
    <source>
        <dbReference type="ARBA" id="ARBA00022821"/>
    </source>
</evidence>
<evidence type="ECO:0000256" key="7">
    <source>
        <dbReference type="ARBA" id="ARBA00047304"/>
    </source>
</evidence>
<evidence type="ECO:0000256" key="2">
    <source>
        <dbReference type="ARBA" id="ARBA00022614"/>
    </source>
</evidence>
<dbReference type="SMART" id="SM00255">
    <property type="entry name" value="TIR"/>
    <property type="match status" value="1"/>
</dbReference>
<keyword evidence="4" id="KW-0378">Hydrolase</keyword>
<dbReference type="PANTHER" id="PTHR11017">
    <property type="entry name" value="LEUCINE-RICH REPEAT-CONTAINING PROTEIN"/>
    <property type="match status" value="1"/>
</dbReference>
<dbReference type="FunFam" id="1.10.8.430:FF:000002">
    <property type="entry name" value="Disease resistance protein (TIR-NBS-LRR class)"/>
    <property type="match status" value="1"/>
</dbReference>
<name>A0AAE1KJJ3_9FABA</name>
<dbReference type="Gene3D" id="3.40.50.10140">
    <property type="entry name" value="Toll/interleukin-1 receptor homology (TIR) domain"/>
    <property type="match status" value="1"/>
</dbReference>
<dbReference type="EC" id="3.2.2.6" evidence="1"/>
<keyword evidence="10" id="KW-1185">Reference proteome</keyword>
<gene>
    <name evidence="9" type="ORF">QN277_018518</name>
</gene>
<dbReference type="FunFam" id="3.40.50.10140:FF:000007">
    <property type="entry name" value="Disease resistance protein (TIR-NBS-LRR class)"/>
    <property type="match status" value="1"/>
</dbReference>
<dbReference type="InterPro" id="IPR032675">
    <property type="entry name" value="LRR_dom_sf"/>
</dbReference>
<proteinExistence type="predicted"/>
<dbReference type="InterPro" id="IPR042197">
    <property type="entry name" value="Apaf_helical"/>
</dbReference>
<accession>A0AAE1KJJ3</accession>
<dbReference type="Pfam" id="PF23282">
    <property type="entry name" value="WHD_ROQ1"/>
    <property type="match status" value="1"/>
</dbReference>
<dbReference type="Pfam" id="PF00931">
    <property type="entry name" value="NB-ARC"/>
    <property type="match status" value="1"/>
</dbReference>
<dbReference type="Gene3D" id="3.40.50.300">
    <property type="entry name" value="P-loop containing nucleotide triphosphate hydrolases"/>
    <property type="match status" value="1"/>
</dbReference>